<evidence type="ECO:0000313" key="2">
    <source>
        <dbReference type="EMBL" id="KAF6025719.1"/>
    </source>
</evidence>
<comment type="caution">
    <text evidence="2">The sequence shown here is derived from an EMBL/GenBank/DDBJ whole genome shotgun (WGS) entry which is preliminary data.</text>
</comment>
<gene>
    <name evidence="2" type="ORF">EB796_015970</name>
</gene>
<proteinExistence type="predicted"/>
<protein>
    <submittedName>
        <fullName evidence="2">Uncharacterized protein</fullName>
    </submittedName>
</protein>
<sequence>MVQTKACKVQHCKYIICGFILLNILYNFSHKMLLIIHIYIYNRIQTIYNVLLLQYMGVPCAINNANHENYYTRIIFIVSQDLH</sequence>
<name>A0A7J7JHA1_BUGNE</name>
<evidence type="ECO:0000256" key="1">
    <source>
        <dbReference type="SAM" id="Phobius"/>
    </source>
</evidence>
<keyword evidence="3" id="KW-1185">Reference proteome</keyword>
<dbReference type="AlphaFoldDB" id="A0A7J7JHA1"/>
<keyword evidence="1" id="KW-1133">Transmembrane helix</keyword>
<reference evidence="2" key="1">
    <citation type="submission" date="2020-06" db="EMBL/GenBank/DDBJ databases">
        <title>Draft genome of Bugula neritina, a colonial animal packing powerful symbionts and potential medicines.</title>
        <authorList>
            <person name="Rayko M."/>
        </authorList>
    </citation>
    <scope>NUCLEOTIDE SEQUENCE [LARGE SCALE GENOMIC DNA]</scope>
    <source>
        <strain evidence="2">Kwan_BN1</strain>
    </source>
</reference>
<keyword evidence="1" id="KW-0472">Membrane</keyword>
<accession>A0A7J7JHA1</accession>
<evidence type="ECO:0000313" key="3">
    <source>
        <dbReference type="Proteomes" id="UP000593567"/>
    </source>
</evidence>
<keyword evidence="1" id="KW-0812">Transmembrane</keyword>
<dbReference type="Proteomes" id="UP000593567">
    <property type="component" value="Unassembled WGS sequence"/>
</dbReference>
<feature type="transmembrane region" description="Helical" evidence="1">
    <location>
        <begin position="12"/>
        <end position="40"/>
    </location>
</feature>
<organism evidence="2 3">
    <name type="scientific">Bugula neritina</name>
    <name type="common">Brown bryozoan</name>
    <name type="synonym">Sertularia neritina</name>
    <dbReference type="NCBI Taxonomy" id="10212"/>
    <lineage>
        <taxon>Eukaryota</taxon>
        <taxon>Metazoa</taxon>
        <taxon>Spiralia</taxon>
        <taxon>Lophotrochozoa</taxon>
        <taxon>Bryozoa</taxon>
        <taxon>Gymnolaemata</taxon>
        <taxon>Cheilostomatida</taxon>
        <taxon>Flustrina</taxon>
        <taxon>Buguloidea</taxon>
        <taxon>Bugulidae</taxon>
        <taxon>Bugula</taxon>
    </lineage>
</organism>
<dbReference type="EMBL" id="VXIV02002437">
    <property type="protein sequence ID" value="KAF6025719.1"/>
    <property type="molecule type" value="Genomic_DNA"/>
</dbReference>